<evidence type="ECO:0008006" key="3">
    <source>
        <dbReference type="Google" id="ProtNLM"/>
    </source>
</evidence>
<proteinExistence type="predicted"/>
<dbReference type="RefSeq" id="WP_208505213.1">
    <property type="nucleotide sequence ID" value="NZ_JAGFOA010000007.1"/>
</dbReference>
<protein>
    <recommendedName>
        <fullName evidence="3">Glycosyltransferase family 1 protein</fullName>
    </recommendedName>
</protein>
<dbReference type="Proteomes" id="UP000680132">
    <property type="component" value="Unassembled WGS sequence"/>
</dbReference>
<evidence type="ECO:0000313" key="1">
    <source>
        <dbReference type="EMBL" id="MBO3664978.1"/>
    </source>
</evidence>
<dbReference type="EMBL" id="JAGFOA010000007">
    <property type="protein sequence ID" value="MBO3664978.1"/>
    <property type="molecule type" value="Genomic_DNA"/>
</dbReference>
<accession>A0A939TP74</accession>
<name>A0A939TP74_9MICO</name>
<reference evidence="1" key="1">
    <citation type="submission" date="2021-03" db="EMBL/GenBank/DDBJ databases">
        <title>Microbacterium sp. nov., a novel actinobacterium isolated from cow dung.</title>
        <authorList>
            <person name="Zhang L."/>
        </authorList>
    </citation>
    <scope>NUCLEOTIDE SEQUENCE</scope>
    <source>
        <strain evidence="1">NEAU-LLB</strain>
    </source>
</reference>
<dbReference type="AlphaFoldDB" id="A0A939TP74"/>
<dbReference type="SUPFAM" id="SSF53756">
    <property type="entry name" value="UDP-Glycosyltransferase/glycogen phosphorylase"/>
    <property type="match status" value="1"/>
</dbReference>
<organism evidence="1 2">
    <name type="scientific">Microbacterium stercoris</name>
    <dbReference type="NCBI Taxonomy" id="2820289"/>
    <lineage>
        <taxon>Bacteria</taxon>
        <taxon>Bacillati</taxon>
        <taxon>Actinomycetota</taxon>
        <taxon>Actinomycetes</taxon>
        <taxon>Micrococcales</taxon>
        <taxon>Microbacteriaceae</taxon>
        <taxon>Microbacterium</taxon>
    </lineage>
</organism>
<comment type="caution">
    <text evidence="1">The sequence shown here is derived from an EMBL/GenBank/DDBJ whole genome shotgun (WGS) entry which is preliminary data.</text>
</comment>
<evidence type="ECO:0000313" key="2">
    <source>
        <dbReference type="Proteomes" id="UP000680132"/>
    </source>
</evidence>
<gene>
    <name evidence="1" type="ORF">J5V96_15885</name>
</gene>
<sequence length="402" mass="44143">MTGPSVAHRIARAVVRAIPDPIADRVVPWRRRAFAAAGVSSTRPAERRLLIGPVNSAGQGYAWARAAETLPDTSACDFMYRGASDAFRFPADHSVPTPYFVHNKRWQRAQRRAIIRGFTHVLIESGRGIYAPDDLRGQIADLTARGVRVGLLFHGSDIRIPSLHAQRDEDSPFRDDGYEDQEALERVAQENHRLMAELDLPVFVSTPDLLEWAPRATLLPVVVEPERWRAAAPQPPLQRERPVVVHAPSRAGLKGTALVEDALQRMHADGRIELRLVSDIPAAEMPALYGRADIVLDQFGLGIYGVAACEAFAAGRLVISRTSETVRAEARRLTGQDLPIVESRGRDIVETLERVIADRERFAAIAARGPVFVDALHSGAHSARVLEGFLAGSGQYAHARMG</sequence>
<dbReference type="Gene3D" id="3.40.50.2000">
    <property type="entry name" value="Glycogen Phosphorylase B"/>
    <property type="match status" value="1"/>
</dbReference>
<keyword evidence="2" id="KW-1185">Reference proteome</keyword>